<protein>
    <submittedName>
        <fullName evidence="5">Methyltransferase domain-containing protein</fullName>
    </submittedName>
</protein>
<dbReference type="InterPro" id="IPR029063">
    <property type="entry name" value="SAM-dependent_MTases_sf"/>
</dbReference>
<evidence type="ECO:0000256" key="1">
    <source>
        <dbReference type="ARBA" id="ARBA00022603"/>
    </source>
</evidence>
<keyword evidence="3" id="KW-0732">Signal</keyword>
<dbReference type="GO" id="GO:0032259">
    <property type="term" value="P:methylation"/>
    <property type="evidence" value="ECO:0007669"/>
    <property type="project" value="UniProtKB-KW"/>
</dbReference>
<dbReference type="EMBL" id="JADEXQ010000045">
    <property type="protein sequence ID" value="MBE9030840.1"/>
    <property type="molecule type" value="Genomic_DNA"/>
</dbReference>
<dbReference type="AlphaFoldDB" id="A0A928VM40"/>
<comment type="caution">
    <text evidence="5">The sequence shown here is derived from an EMBL/GenBank/DDBJ whole genome shotgun (WGS) entry which is preliminary data.</text>
</comment>
<dbReference type="PANTHER" id="PTHR44942:SF4">
    <property type="entry name" value="METHYLTRANSFERASE TYPE 11 DOMAIN-CONTAINING PROTEIN"/>
    <property type="match status" value="1"/>
</dbReference>
<keyword evidence="1 5" id="KW-0489">Methyltransferase</keyword>
<dbReference type="GO" id="GO:0008168">
    <property type="term" value="F:methyltransferase activity"/>
    <property type="evidence" value="ECO:0007669"/>
    <property type="project" value="UniProtKB-KW"/>
</dbReference>
<keyword evidence="2" id="KW-0808">Transferase</keyword>
<feature type="chain" id="PRO_5038126617" evidence="3">
    <location>
        <begin position="28"/>
        <end position="240"/>
    </location>
</feature>
<dbReference type="SUPFAM" id="SSF53335">
    <property type="entry name" value="S-adenosyl-L-methionine-dependent methyltransferases"/>
    <property type="match status" value="1"/>
</dbReference>
<evidence type="ECO:0000313" key="5">
    <source>
        <dbReference type="EMBL" id="MBE9030840.1"/>
    </source>
</evidence>
<accession>A0A928VM40</accession>
<dbReference type="Proteomes" id="UP000625316">
    <property type="component" value="Unassembled WGS sequence"/>
</dbReference>
<keyword evidence="6" id="KW-1185">Reference proteome</keyword>
<evidence type="ECO:0000313" key="6">
    <source>
        <dbReference type="Proteomes" id="UP000625316"/>
    </source>
</evidence>
<reference evidence="5" key="1">
    <citation type="submission" date="2020-10" db="EMBL/GenBank/DDBJ databases">
        <authorList>
            <person name="Castelo-Branco R."/>
            <person name="Eusebio N."/>
            <person name="Adriana R."/>
            <person name="Vieira A."/>
            <person name="Brugerolle De Fraissinette N."/>
            <person name="Rezende De Castro R."/>
            <person name="Schneider M.P."/>
            <person name="Vasconcelos V."/>
            <person name="Leao P.N."/>
        </authorList>
    </citation>
    <scope>NUCLEOTIDE SEQUENCE</scope>
    <source>
        <strain evidence="5">LEGE 11480</strain>
    </source>
</reference>
<sequence length="240" mass="27249">MRIFQRWSYWVSLVCLSFLMLSSPAFADTTDYTTKVNHRPDGIGKIYMGREIAQVMGHQGAAWLERSARGLEERPQQAIDLLDLQPSDTVADIGAGTGYFAFRMAPQVKQVYAVDVQPEMLDIMAEIQSEKHIENVDRVLGANQNPNLTADTIDLALMVDAYHEFDYPKEMMQGLVTALKPGGRVALLEYKGENPLIPIKKLHKMTQRQVRHELEAVGLEFIENKQDLPQQHLLIFRKPV</sequence>
<evidence type="ECO:0000259" key="4">
    <source>
        <dbReference type="Pfam" id="PF13649"/>
    </source>
</evidence>
<dbReference type="CDD" id="cd02440">
    <property type="entry name" value="AdoMet_MTases"/>
    <property type="match status" value="1"/>
</dbReference>
<proteinExistence type="predicted"/>
<feature type="domain" description="Methyltransferase" evidence="4">
    <location>
        <begin position="90"/>
        <end position="183"/>
    </location>
</feature>
<evidence type="ECO:0000256" key="2">
    <source>
        <dbReference type="ARBA" id="ARBA00022679"/>
    </source>
</evidence>
<evidence type="ECO:0000256" key="3">
    <source>
        <dbReference type="SAM" id="SignalP"/>
    </source>
</evidence>
<dbReference type="InterPro" id="IPR041698">
    <property type="entry name" value="Methyltransf_25"/>
</dbReference>
<dbReference type="Pfam" id="PF13649">
    <property type="entry name" value="Methyltransf_25"/>
    <property type="match status" value="1"/>
</dbReference>
<feature type="signal peptide" evidence="3">
    <location>
        <begin position="1"/>
        <end position="27"/>
    </location>
</feature>
<name>A0A928VM40_9CYAN</name>
<gene>
    <name evidence="5" type="ORF">IQ266_13980</name>
</gene>
<dbReference type="Gene3D" id="3.40.50.150">
    <property type="entry name" value="Vaccinia Virus protein VP39"/>
    <property type="match status" value="1"/>
</dbReference>
<dbReference type="InterPro" id="IPR051052">
    <property type="entry name" value="Diverse_substrate_MTase"/>
</dbReference>
<organism evidence="5 6">
    <name type="scientific">Romeriopsis navalis LEGE 11480</name>
    <dbReference type="NCBI Taxonomy" id="2777977"/>
    <lineage>
        <taxon>Bacteria</taxon>
        <taxon>Bacillati</taxon>
        <taxon>Cyanobacteriota</taxon>
        <taxon>Cyanophyceae</taxon>
        <taxon>Leptolyngbyales</taxon>
        <taxon>Leptolyngbyaceae</taxon>
        <taxon>Romeriopsis</taxon>
        <taxon>Romeriopsis navalis</taxon>
    </lineage>
</organism>
<dbReference type="PANTHER" id="PTHR44942">
    <property type="entry name" value="METHYLTRANSF_11 DOMAIN-CONTAINING PROTEIN"/>
    <property type="match status" value="1"/>
</dbReference>